<keyword evidence="2" id="KW-0813">Transport</keyword>
<feature type="transmembrane region" description="Helical" evidence="12">
    <location>
        <begin position="32"/>
        <end position="52"/>
    </location>
</feature>
<feature type="transmembrane region" description="Helical" evidence="12">
    <location>
        <begin position="73"/>
        <end position="106"/>
    </location>
</feature>
<dbReference type="CDD" id="cd06579">
    <property type="entry name" value="TM_PBP1_transp_AraH_like"/>
    <property type="match status" value="1"/>
</dbReference>
<proteinExistence type="predicted"/>
<keyword evidence="6 12" id="KW-0812">Transmembrane</keyword>
<keyword evidence="8 12" id="KW-0472">Membrane</keyword>
<dbReference type="Proteomes" id="UP000831467">
    <property type="component" value="Chromosome"/>
</dbReference>
<feature type="transmembrane region" description="Helical" evidence="12">
    <location>
        <begin position="192"/>
        <end position="210"/>
    </location>
</feature>
<dbReference type="PANTHER" id="PTHR32196">
    <property type="entry name" value="ABC TRANSPORTER PERMEASE PROTEIN YPHD-RELATED-RELATED"/>
    <property type="match status" value="1"/>
</dbReference>
<comment type="subcellular location">
    <subcellularLocation>
        <location evidence="1">Cell membrane</location>
        <topology evidence="1">Multi-pass membrane protein</topology>
    </subcellularLocation>
</comment>
<reference evidence="13 14" key="1">
    <citation type="submission" date="2021-06" db="EMBL/GenBank/DDBJ databases">
        <title>Genome-based taxonomic framework of Microbacterium strains isolated from marine environment, the description of four new species and reclassification of four preexisting species.</title>
        <authorList>
            <person name="Lee S.D."/>
            <person name="Kim S.-M."/>
            <person name="Byeon Y.-S."/>
            <person name="Yang H.L."/>
            <person name="Kim I.S."/>
        </authorList>
    </citation>
    <scope>NUCLEOTIDE SEQUENCE [LARGE SCALE GENOMIC DNA]</scope>
    <source>
        <strain evidence="13 14">SSW1-51</strain>
    </source>
</reference>
<organism evidence="13 14">
    <name type="scientific">Microbacterium sufflavum</name>
    <dbReference type="NCBI Taxonomy" id="2851649"/>
    <lineage>
        <taxon>Bacteria</taxon>
        <taxon>Bacillati</taxon>
        <taxon>Actinomycetota</taxon>
        <taxon>Actinomycetes</taxon>
        <taxon>Micrococcales</taxon>
        <taxon>Microbacteriaceae</taxon>
        <taxon>Microbacterium</taxon>
    </lineage>
</organism>
<evidence type="ECO:0000313" key="14">
    <source>
        <dbReference type="Proteomes" id="UP000831467"/>
    </source>
</evidence>
<dbReference type="RefSeq" id="WP_136028597.1">
    <property type="nucleotide sequence ID" value="NZ_CP078076.1"/>
</dbReference>
<evidence type="ECO:0000313" key="13">
    <source>
        <dbReference type="EMBL" id="UPL12672.1"/>
    </source>
</evidence>
<evidence type="ECO:0000256" key="11">
    <source>
        <dbReference type="SAM" id="MobiDB-lite"/>
    </source>
</evidence>
<feature type="region of interest" description="Disordered" evidence="11">
    <location>
        <begin position="425"/>
        <end position="457"/>
    </location>
</feature>
<evidence type="ECO:0000256" key="7">
    <source>
        <dbReference type="ARBA" id="ARBA00022989"/>
    </source>
</evidence>
<feature type="transmembrane region" description="Helical" evidence="12">
    <location>
        <begin position="256"/>
        <end position="275"/>
    </location>
</feature>
<feature type="transmembrane region" description="Helical" evidence="12">
    <location>
        <begin position="378"/>
        <end position="402"/>
    </location>
</feature>
<name>A0ABY4IKQ1_9MICO</name>
<protein>
    <recommendedName>
        <fullName evidence="10">Xylose transport system permease protein XylH</fullName>
    </recommendedName>
</protein>
<feature type="transmembrane region" description="Helical" evidence="12">
    <location>
        <begin position="137"/>
        <end position="156"/>
    </location>
</feature>
<sequence>MTTDSTTAKRGFHFKDITKMFGGGGTSTLRQFGILGSLVVILVVFQVLTWIVKGTGLTLSSGNLINVVNQYSYILILAIGMVMVIIMGHIDLSVGSVAAFTGIVVAKAMQDWNLPWPLGILLGLGVGVLVGAWQGFWVAYVGVPAFIVTLAGMLFFRGANQWVGDSQSVPVPEGFKIIGAGYLPEIALPLPFNIPTMLLALAGVAWIVFWEIRTRRVQRKMGSDMAPLWVSVTKVVLISAVILIAGWLFATGREGTSFPISGVILLALVILYSFITNNTVFGRHIYAVGGNRQAARLSGVKDRWVDFFVMMNMSVLASLAGMIYVARATASGPQDGNGWELDAIASVFIGGAAVSGGIGTVIGSIIGGLVMAFLNNGLALLGAGADVVSMIKGLVLLFAVGIDVWNKQQGRPSITGFLTRRFGRKQDPATDTFDPTKTNYPTSQKYEAPAVEETRGK</sequence>
<dbReference type="InterPro" id="IPR001851">
    <property type="entry name" value="ABC_transp_permease"/>
</dbReference>
<dbReference type="NCBIfam" id="NF040906">
    <property type="entry name" value="GguB"/>
    <property type="match status" value="1"/>
</dbReference>
<feature type="transmembrane region" description="Helical" evidence="12">
    <location>
        <begin position="112"/>
        <end position="130"/>
    </location>
</feature>
<feature type="compositionally biased region" description="Polar residues" evidence="11">
    <location>
        <begin position="433"/>
        <end position="445"/>
    </location>
</feature>
<accession>A0ABY4IKQ1</accession>
<dbReference type="EMBL" id="CP078076">
    <property type="protein sequence ID" value="UPL12672.1"/>
    <property type="molecule type" value="Genomic_DNA"/>
</dbReference>
<keyword evidence="5" id="KW-0762">Sugar transport</keyword>
<evidence type="ECO:0000256" key="2">
    <source>
        <dbReference type="ARBA" id="ARBA00022448"/>
    </source>
</evidence>
<evidence type="ECO:0000256" key="5">
    <source>
        <dbReference type="ARBA" id="ARBA00022597"/>
    </source>
</evidence>
<evidence type="ECO:0000256" key="3">
    <source>
        <dbReference type="ARBA" id="ARBA00022475"/>
    </source>
</evidence>
<feature type="transmembrane region" description="Helical" evidence="12">
    <location>
        <begin position="344"/>
        <end position="371"/>
    </location>
</feature>
<evidence type="ECO:0000256" key="10">
    <source>
        <dbReference type="ARBA" id="ARBA00035686"/>
    </source>
</evidence>
<gene>
    <name evidence="13" type="ORF">KV394_16885</name>
</gene>
<evidence type="ECO:0000256" key="1">
    <source>
        <dbReference type="ARBA" id="ARBA00004651"/>
    </source>
</evidence>
<evidence type="ECO:0000256" key="4">
    <source>
        <dbReference type="ARBA" id="ARBA00022519"/>
    </source>
</evidence>
<dbReference type="PANTHER" id="PTHR32196:SF32">
    <property type="entry name" value="XYLOSE TRANSPORT SYSTEM PERMEASE PROTEIN XYLH"/>
    <property type="match status" value="1"/>
</dbReference>
<evidence type="ECO:0000256" key="9">
    <source>
        <dbReference type="ARBA" id="ARBA00035611"/>
    </source>
</evidence>
<evidence type="ECO:0000256" key="8">
    <source>
        <dbReference type="ARBA" id="ARBA00023136"/>
    </source>
</evidence>
<comment type="function">
    <text evidence="9">Part of the binding-protein-dependent transport system for D-xylose. Probably responsible for the translocation of the substrate across the membrane.</text>
</comment>
<keyword evidence="14" id="KW-1185">Reference proteome</keyword>
<keyword evidence="4" id="KW-0997">Cell inner membrane</keyword>
<feature type="transmembrane region" description="Helical" evidence="12">
    <location>
        <begin position="304"/>
        <end position="324"/>
    </location>
</feature>
<keyword evidence="7 12" id="KW-1133">Transmembrane helix</keyword>
<keyword evidence="3" id="KW-1003">Cell membrane</keyword>
<feature type="transmembrane region" description="Helical" evidence="12">
    <location>
        <begin position="231"/>
        <end position="250"/>
    </location>
</feature>
<evidence type="ECO:0000256" key="6">
    <source>
        <dbReference type="ARBA" id="ARBA00022692"/>
    </source>
</evidence>
<evidence type="ECO:0000256" key="12">
    <source>
        <dbReference type="SAM" id="Phobius"/>
    </source>
</evidence>
<dbReference type="Pfam" id="PF02653">
    <property type="entry name" value="BPD_transp_2"/>
    <property type="match status" value="1"/>
</dbReference>